<evidence type="ECO:0000313" key="2">
    <source>
        <dbReference type="Proteomes" id="UP000567885"/>
    </source>
</evidence>
<dbReference type="Proteomes" id="UP000567885">
    <property type="component" value="Unassembled WGS sequence"/>
</dbReference>
<keyword evidence="2" id="KW-1185">Reference proteome</keyword>
<sequence length="210" mass="24157">MQNESRLFFPLYYDADIDITVVKFNHKPPPTRQVCCEARHISNKRGRFIFGKTETHDKALWFDFYSDIILGNAEYAISGPTAPDFYDLLKVARNVPRKWTGRDIGEGLLYCILDLYHSCQTLFLVQGFEDEDFDRMAEGDTVLSTRPDGEIVAHMGQKLAWSKVEEEIREAWQDESDMLEEFGAAEAPLPSIVAVDAWPVRINERSRITM</sequence>
<protein>
    <submittedName>
        <fullName evidence="1">Uncharacterized protein</fullName>
    </submittedName>
</protein>
<gene>
    <name evidence="1" type="ORF">FHETE_1943</name>
</gene>
<proteinExistence type="predicted"/>
<organism evidence="1 2">
    <name type="scientific">Fusarium heterosporum</name>
    <dbReference type="NCBI Taxonomy" id="42747"/>
    <lineage>
        <taxon>Eukaryota</taxon>
        <taxon>Fungi</taxon>
        <taxon>Dikarya</taxon>
        <taxon>Ascomycota</taxon>
        <taxon>Pezizomycotina</taxon>
        <taxon>Sordariomycetes</taxon>
        <taxon>Hypocreomycetidae</taxon>
        <taxon>Hypocreales</taxon>
        <taxon>Nectriaceae</taxon>
        <taxon>Fusarium</taxon>
        <taxon>Fusarium heterosporum species complex</taxon>
    </lineage>
</organism>
<dbReference type="OrthoDB" id="3561261at2759"/>
<evidence type="ECO:0000313" key="1">
    <source>
        <dbReference type="EMBL" id="KAF5676936.1"/>
    </source>
</evidence>
<dbReference type="AlphaFoldDB" id="A0A8H5WYN1"/>
<accession>A0A8H5WYN1</accession>
<comment type="caution">
    <text evidence="1">The sequence shown here is derived from an EMBL/GenBank/DDBJ whole genome shotgun (WGS) entry which is preliminary data.</text>
</comment>
<dbReference type="EMBL" id="JAAGWQ010000028">
    <property type="protein sequence ID" value="KAF5676936.1"/>
    <property type="molecule type" value="Genomic_DNA"/>
</dbReference>
<reference evidence="1 2" key="1">
    <citation type="submission" date="2020-05" db="EMBL/GenBank/DDBJ databases">
        <title>Identification and distribution of gene clusters putatively required for synthesis of sphingolipid metabolism inhibitors in phylogenetically diverse species of the filamentous fungus Fusarium.</title>
        <authorList>
            <person name="Kim H.-S."/>
            <person name="Busman M."/>
            <person name="Brown D.W."/>
            <person name="Divon H."/>
            <person name="Uhlig S."/>
            <person name="Proctor R.H."/>
        </authorList>
    </citation>
    <scope>NUCLEOTIDE SEQUENCE [LARGE SCALE GENOMIC DNA]</scope>
    <source>
        <strain evidence="1 2">NRRL 20693</strain>
    </source>
</reference>
<name>A0A8H5WYN1_FUSHE</name>